<evidence type="ECO:0000256" key="13">
    <source>
        <dbReference type="SAM" id="Phobius"/>
    </source>
</evidence>
<keyword evidence="10" id="KW-0143">Chaperone</keyword>
<evidence type="ECO:0000256" key="8">
    <source>
        <dbReference type="ARBA" id="ARBA00022989"/>
    </source>
</evidence>
<dbReference type="NCBIfam" id="NF002356">
    <property type="entry name" value="PRK01318.2-3"/>
    <property type="match status" value="1"/>
</dbReference>
<dbReference type="CDD" id="cd20070">
    <property type="entry name" value="5TM_YidC_Alb3"/>
    <property type="match status" value="1"/>
</dbReference>
<proteinExistence type="inferred from homology"/>
<accession>A0A644X0K2</accession>
<evidence type="ECO:0000256" key="10">
    <source>
        <dbReference type="ARBA" id="ARBA00023186"/>
    </source>
</evidence>
<dbReference type="Pfam" id="PF14849">
    <property type="entry name" value="YidC_periplas"/>
    <property type="match status" value="1"/>
</dbReference>
<keyword evidence="5" id="KW-1003">Cell membrane</keyword>
<evidence type="ECO:0000313" key="16">
    <source>
        <dbReference type="EMBL" id="MPM09609.1"/>
    </source>
</evidence>
<dbReference type="InterPro" id="IPR028055">
    <property type="entry name" value="YidC/Oxa/ALB_C"/>
</dbReference>
<evidence type="ECO:0000259" key="15">
    <source>
        <dbReference type="Pfam" id="PF14849"/>
    </source>
</evidence>
<evidence type="ECO:0000256" key="11">
    <source>
        <dbReference type="ARBA" id="ARBA00033245"/>
    </source>
</evidence>
<evidence type="ECO:0000256" key="9">
    <source>
        <dbReference type="ARBA" id="ARBA00023136"/>
    </source>
</evidence>
<comment type="similarity">
    <text evidence="2">Belongs to the OXA1/ALB3/YidC family. Type 1 subfamily.</text>
</comment>
<gene>
    <name evidence="16" type="primary">yidC_17</name>
    <name evidence="16" type="ORF">SDC9_55930</name>
</gene>
<evidence type="ECO:0000256" key="4">
    <source>
        <dbReference type="ARBA" id="ARBA00022448"/>
    </source>
</evidence>
<evidence type="ECO:0000256" key="7">
    <source>
        <dbReference type="ARBA" id="ARBA00022927"/>
    </source>
</evidence>
<dbReference type="InterPro" id="IPR019998">
    <property type="entry name" value="Membr_insert_YidC"/>
</dbReference>
<feature type="domain" description="Membrane insertase YidC N-terminal" evidence="15">
    <location>
        <begin position="112"/>
        <end position="394"/>
    </location>
</feature>
<dbReference type="CDD" id="cd19961">
    <property type="entry name" value="EcYidC-like_peri"/>
    <property type="match status" value="1"/>
</dbReference>
<evidence type="ECO:0000259" key="14">
    <source>
        <dbReference type="Pfam" id="PF02096"/>
    </source>
</evidence>
<keyword evidence="6 13" id="KW-0812">Transmembrane</keyword>
<evidence type="ECO:0000256" key="2">
    <source>
        <dbReference type="ARBA" id="ARBA00010527"/>
    </source>
</evidence>
<evidence type="ECO:0000256" key="3">
    <source>
        <dbReference type="ARBA" id="ARBA00015325"/>
    </source>
</evidence>
<dbReference type="InterPro" id="IPR028053">
    <property type="entry name" value="Membr_insert_YidC_N"/>
</dbReference>
<dbReference type="InterPro" id="IPR001708">
    <property type="entry name" value="YidC/ALB3/OXA1/COX18"/>
</dbReference>
<protein>
    <recommendedName>
        <fullName evidence="3">Membrane protein insertase YidC</fullName>
    </recommendedName>
    <alternativeName>
        <fullName evidence="12">Foldase YidC</fullName>
    </alternativeName>
    <alternativeName>
        <fullName evidence="11">Membrane integrase YidC</fullName>
    </alternativeName>
</protein>
<dbReference type="GO" id="GO:0051205">
    <property type="term" value="P:protein insertion into membrane"/>
    <property type="evidence" value="ECO:0007669"/>
    <property type="project" value="TreeGrafter"/>
</dbReference>
<dbReference type="InterPro" id="IPR047196">
    <property type="entry name" value="YidC_ALB_C"/>
</dbReference>
<evidence type="ECO:0000256" key="12">
    <source>
        <dbReference type="ARBA" id="ARBA00033342"/>
    </source>
</evidence>
<evidence type="ECO:0000256" key="5">
    <source>
        <dbReference type="ARBA" id="ARBA00022475"/>
    </source>
</evidence>
<dbReference type="PANTHER" id="PTHR12428:SF65">
    <property type="entry name" value="CYTOCHROME C OXIDASE ASSEMBLY PROTEIN COX18, MITOCHONDRIAL"/>
    <property type="match status" value="1"/>
</dbReference>
<keyword evidence="4" id="KW-0813">Transport</keyword>
<keyword evidence="7" id="KW-0653">Protein transport</keyword>
<feature type="transmembrane region" description="Helical" evidence="13">
    <location>
        <begin position="404"/>
        <end position="428"/>
    </location>
</feature>
<feature type="transmembrane region" description="Helical" evidence="13">
    <location>
        <begin position="6"/>
        <end position="24"/>
    </location>
</feature>
<dbReference type="PANTHER" id="PTHR12428">
    <property type="entry name" value="OXA1"/>
    <property type="match status" value="1"/>
</dbReference>
<reference evidence="16" key="1">
    <citation type="submission" date="2019-08" db="EMBL/GenBank/DDBJ databases">
        <authorList>
            <person name="Kucharzyk K."/>
            <person name="Murdoch R.W."/>
            <person name="Higgins S."/>
            <person name="Loffler F."/>
        </authorList>
    </citation>
    <scope>NUCLEOTIDE SEQUENCE</scope>
</reference>
<feature type="domain" description="Membrane insertase YidC/Oxa/ALB C-terminal" evidence="14">
    <location>
        <begin position="408"/>
        <end position="605"/>
    </location>
</feature>
<dbReference type="GO" id="GO:0005886">
    <property type="term" value="C:plasma membrane"/>
    <property type="evidence" value="ECO:0007669"/>
    <property type="project" value="UniProtKB-SubCell"/>
</dbReference>
<name>A0A644X0K2_9ZZZZ</name>
<feature type="transmembrane region" description="Helical" evidence="13">
    <location>
        <begin position="532"/>
        <end position="550"/>
    </location>
</feature>
<organism evidence="16">
    <name type="scientific">bioreactor metagenome</name>
    <dbReference type="NCBI Taxonomy" id="1076179"/>
    <lineage>
        <taxon>unclassified sequences</taxon>
        <taxon>metagenomes</taxon>
        <taxon>ecological metagenomes</taxon>
    </lineage>
</organism>
<dbReference type="GO" id="GO:0032977">
    <property type="term" value="F:membrane insertase activity"/>
    <property type="evidence" value="ECO:0007669"/>
    <property type="project" value="InterPro"/>
</dbReference>
<dbReference type="NCBIfam" id="TIGR03592">
    <property type="entry name" value="yidC_oxa1_cterm"/>
    <property type="match status" value="1"/>
</dbReference>
<comment type="caution">
    <text evidence="16">The sequence shown here is derived from an EMBL/GenBank/DDBJ whole genome shotgun (WGS) entry which is preliminary data.</text>
</comment>
<feature type="transmembrane region" description="Helical" evidence="13">
    <location>
        <begin position="475"/>
        <end position="496"/>
    </location>
</feature>
<dbReference type="GO" id="GO:0015031">
    <property type="term" value="P:protein transport"/>
    <property type="evidence" value="ECO:0007669"/>
    <property type="project" value="UniProtKB-KW"/>
</dbReference>
<feature type="transmembrane region" description="Helical" evidence="13">
    <location>
        <begin position="588"/>
        <end position="608"/>
    </location>
</feature>
<keyword evidence="9 13" id="KW-0472">Membrane</keyword>
<dbReference type="HAMAP" id="MF_01810">
    <property type="entry name" value="YidC_type1"/>
    <property type="match status" value="1"/>
</dbReference>
<sequence length="649" mass="73961">MKYNQILGFVLIFGIIIGFSIWNAPSKEEREKAKAKQDSIAKVQKEQDSLNAVAMAKAKDSTAVQTDTTKKQTSVVPAVAGDTSVTDSVAAFTYEKDGAFYTALEGTDTFYVVENNLMKVKISTKGAAVKQVELKKFVTWNKKPLEMFYSENSYFNLSFHSNQALIKSSSLYFQPFKGFDSNSSTIEVKGDSVVLSFRAPAKNADGTEAGAVLFNYTFFSDSYLFKFNVAFENRNKFLNVGNNFMTLEWNADIASKEKSLSNERSVSTVYYADNDLETDYLNETRDDQDNIKTSVKWVSFKQQFFATSLIADDKFSSAEIKSYTRELSDSAYLKTMQSTLSLELNTDKDSSINFSFYSGPLKYKTLRQFDLKLERQIPLGWSFAPLAWINRYIVIPVFNWLESYALNYGIIILILTIMLKVVLFPIALRTYKSSAKMRILKPDVDAIAAKFPKKEDAMKKQQATMDLYKKAGASPLSGCFPMLLQFPILIALFRFFPASIELRQQPFLWADDLSAYDSVLDLGFNIPFYGDHVSLFCLLMTISTFIYTRLNEKMMGSTNTMPGMRTMMYLMPVMFLGFFNSYSSGLSYYYLLANLITFAQMFAIRYFVKEDKVRALIEHNRKKPVKKSSWAKRLEEAQKMSATRQPKKK</sequence>
<dbReference type="NCBIfam" id="TIGR03593">
    <property type="entry name" value="yidC_nterm"/>
    <property type="match status" value="1"/>
</dbReference>
<dbReference type="InterPro" id="IPR038221">
    <property type="entry name" value="YidC_periplasmic_sf"/>
</dbReference>
<dbReference type="EMBL" id="VSSQ01001590">
    <property type="protein sequence ID" value="MPM09609.1"/>
    <property type="molecule type" value="Genomic_DNA"/>
</dbReference>
<dbReference type="PRINTS" id="PR00701">
    <property type="entry name" value="60KDINNERMP"/>
</dbReference>
<keyword evidence="8 13" id="KW-1133">Transmembrane helix</keyword>
<dbReference type="AlphaFoldDB" id="A0A644X0K2"/>
<evidence type="ECO:0000256" key="6">
    <source>
        <dbReference type="ARBA" id="ARBA00022692"/>
    </source>
</evidence>
<dbReference type="Gene3D" id="2.70.98.90">
    <property type="match status" value="1"/>
</dbReference>
<comment type="subcellular location">
    <subcellularLocation>
        <location evidence="1">Cell inner membrane</location>
        <topology evidence="1">Multi-pass membrane protein</topology>
    </subcellularLocation>
</comment>
<dbReference type="Pfam" id="PF02096">
    <property type="entry name" value="60KD_IMP"/>
    <property type="match status" value="1"/>
</dbReference>
<feature type="transmembrane region" description="Helical" evidence="13">
    <location>
        <begin position="562"/>
        <end position="582"/>
    </location>
</feature>
<evidence type="ECO:0000256" key="1">
    <source>
        <dbReference type="ARBA" id="ARBA00004429"/>
    </source>
</evidence>